<accession>A0AAN8TDH7</accession>
<dbReference type="GO" id="GO:0003723">
    <property type="term" value="F:RNA binding"/>
    <property type="evidence" value="ECO:0007669"/>
    <property type="project" value="UniProtKB-UniRule"/>
</dbReference>
<dbReference type="InterPro" id="IPR011989">
    <property type="entry name" value="ARM-like"/>
</dbReference>
<evidence type="ECO:0000256" key="1">
    <source>
        <dbReference type="ARBA" id="ARBA00022490"/>
    </source>
</evidence>
<dbReference type="InterPro" id="IPR057599">
    <property type="entry name" value="TORTIFOLIA1/TORL1-2_C"/>
</dbReference>
<dbReference type="Gene3D" id="1.25.10.10">
    <property type="entry name" value="Leucine-rich Repeat Variant"/>
    <property type="match status" value="2"/>
</dbReference>
<evidence type="ECO:0000313" key="7">
    <source>
        <dbReference type="EMBL" id="KAK6784609.1"/>
    </source>
</evidence>
<evidence type="ECO:0000259" key="6">
    <source>
        <dbReference type="PROSITE" id="PS50250"/>
    </source>
</evidence>
<dbReference type="GO" id="GO:0008017">
    <property type="term" value="F:microtubule binding"/>
    <property type="evidence" value="ECO:0007669"/>
    <property type="project" value="InterPro"/>
</dbReference>
<dbReference type="GO" id="GO:0005874">
    <property type="term" value="C:microtubule"/>
    <property type="evidence" value="ECO:0007669"/>
    <property type="project" value="InterPro"/>
</dbReference>
<dbReference type="InterPro" id="IPR033464">
    <property type="entry name" value="CSN8_PSD8_EIF3K"/>
</dbReference>
<dbReference type="InterPro" id="IPR016024">
    <property type="entry name" value="ARM-type_fold"/>
</dbReference>
<dbReference type="InterPro" id="IPR036390">
    <property type="entry name" value="WH_DNA-bd_sf"/>
</dbReference>
<dbReference type="Pfam" id="PF24713">
    <property type="entry name" value="TOR1L1_C"/>
    <property type="match status" value="1"/>
</dbReference>
<dbReference type="HAMAP" id="MF_03010">
    <property type="entry name" value="eIF3k"/>
    <property type="match status" value="1"/>
</dbReference>
<reference evidence="7 8" key="1">
    <citation type="submission" date="2024-02" db="EMBL/GenBank/DDBJ databases">
        <title>de novo genome assembly of Solanum bulbocastanum strain 11H21.</title>
        <authorList>
            <person name="Hosaka A.J."/>
        </authorList>
    </citation>
    <scope>NUCLEOTIDE SEQUENCE [LARGE SCALE GENOMIC DNA]</scope>
    <source>
        <tissue evidence="7">Young leaves</tissue>
    </source>
</reference>
<dbReference type="PROSITE" id="PS50250">
    <property type="entry name" value="PCI"/>
    <property type="match status" value="1"/>
</dbReference>
<dbReference type="EMBL" id="JBANQN010000007">
    <property type="protein sequence ID" value="KAK6784609.1"/>
    <property type="molecule type" value="Genomic_DNA"/>
</dbReference>
<comment type="function">
    <text evidence="4">Component of the eukaryotic translation initiation factor 3 (eIF-3) complex, which is involved in protein synthesis of a specialized repertoire of mRNAs and, together with other initiation factors, stimulates binding of mRNA and methionyl-tRNAi to the 40S ribosome. The eIF-3 complex specifically targets and initiates translation of a subset of mRNAs involved in cell proliferation.</text>
</comment>
<keyword evidence="8" id="KW-1185">Reference proteome</keyword>
<dbReference type="GO" id="GO:0016282">
    <property type="term" value="C:eukaryotic 43S preinitiation complex"/>
    <property type="evidence" value="ECO:0007669"/>
    <property type="project" value="UniProtKB-UniRule"/>
</dbReference>
<dbReference type="Proteomes" id="UP001371456">
    <property type="component" value="Unassembled WGS sequence"/>
</dbReference>
<dbReference type="InterPro" id="IPR057600">
    <property type="entry name" value="TORTIFOLIA1/SINE1-2_N"/>
</dbReference>
<dbReference type="GO" id="GO:0003743">
    <property type="term" value="F:translation initiation factor activity"/>
    <property type="evidence" value="ECO:0007669"/>
    <property type="project" value="UniProtKB-UniRule"/>
</dbReference>
<dbReference type="SUPFAM" id="SSF48371">
    <property type="entry name" value="ARM repeat"/>
    <property type="match status" value="2"/>
</dbReference>
<keyword evidence="1 4" id="KW-0963">Cytoplasm</keyword>
<comment type="subcellular location">
    <subcellularLocation>
        <location evidence="4">Cytoplasm</location>
    </subcellularLocation>
</comment>
<dbReference type="SMART" id="SM01349">
    <property type="entry name" value="TOG"/>
    <property type="match status" value="1"/>
</dbReference>
<dbReference type="GO" id="GO:0043022">
    <property type="term" value="F:ribosome binding"/>
    <property type="evidence" value="ECO:0007669"/>
    <property type="project" value="InterPro"/>
</dbReference>
<proteinExistence type="inferred from homology"/>
<dbReference type="Pfam" id="PF10075">
    <property type="entry name" value="CSN8_PSD8_EIF3K"/>
    <property type="match status" value="1"/>
</dbReference>
<keyword evidence="3 4" id="KW-0648">Protein biosynthesis</keyword>
<dbReference type="InterPro" id="IPR036388">
    <property type="entry name" value="WH-like_DNA-bd_sf"/>
</dbReference>
<dbReference type="InterPro" id="IPR033337">
    <property type="entry name" value="TORTIFOLIA1/SINE1-2"/>
</dbReference>
<dbReference type="GO" id="GO:0006446">
    <property type="term" value="P:regulation of translational initiation"/>
    <property type="evidence" value="ECO:0007669"/>
    <property type="project" value="InterPro"/>
</dbReference>
<evidence type="ECO:0000256" key="3">
    <source>
        <dbReference type="ARBA" id="ARBA00022917"/>
    </source>
</evidence>
<gene>
    <name evidence="7" type="ORF">RDI58_018064</name>
</gene>
<evidence type="ECO:0000256" key="5">
    <source>
        <dbReference type="SAM" id="MobiDB-lite"/>
    </source>
</evidence>
<dbReference type="InterPro" id="IPR034085">
    <property type="entry name" value="TOG"/>
</dbReference>
<dbReference type="AlphaFoldDB" id="A0AAN8TDH7"/>
<comment type="subunit">
    <text evidence="4">Component of the eukaryotic translation initiation factor 3 (eIF-3) complex.</text>
</comment>
<feature type="region of interest" description="Disordered" evidence="5">
    <location>
        <begin position="907"/>
        <end position="927"/>
    </location>
</feature>
<dbReference type="FunFam" id="1.25.40.250:FF:000002">
    <property type="entry name" value="Eukaryotic translation initiation factor 3 subunit K"/>
    <property type="match status" value="1"/>
</dbReference>
<protein>
    <recommendedName>
        <fullName evidence="4">Eukaryotic translation initiation factor 3 subunit K</fullName>
        <shortName evidence="4">eIF3k</shortName>
    </recommendedName>
    <alternativeName>
        <fullName evidence="4">eIF-3 p25</fullName>
    </alternativeName>
</protein>
<evidence type="ECO:0000256" key="4">
    <source>
        <dbReference type="HAMAP-Rule" id="MF_03010"/>
    </source>
</evidence>
<sequence length="1157" mass="128238">MVQEATNGGAEKSQLAITVEQLIAVNPYNPDILPDLENYVNEQVSSQTYNLDANLCLLRLYQFEPERMSTPIVARILVKALMAMPAPDYSLCLFLIPERVQIEEQFKTLNVLSHFLETARFRQFWDEAAKSRHIVEAVSGFEQAIRAYAVHVLSITYQKVPRTILAEAINIEGVSLDKFLEHQVSNDGWVIEKGQGKGQLITLPPTEFNHPELKKNTADSVPLEHITPTRKTPKTPTPSLFAGACSPPSVLLLHCFSITEIRKLQILNYYNIVQVMNGGPELDFSTLLLDIWAKSWVTTVNCWNYILGEVNKQAKEMKTHVNMVKGRGPSRVSGQQVVFELKQRVVLALNKLADRDTYQIGVEELEKIIECLTPDGVPPFLSCILDTDSEQKSSVRKESIRLMGTLANFHDSVVVPHLGKMVASIVKRLKDSDTVVRDACVDTVGILASKMSSVACDNENDGVFVVLVRPIFEALGEQNKHVQTGSALCLARVIDSIQNPPAVILQKMLGKTVKLLKNPHFMAKPAVIELNRSIIQAGGASTRSALSTAMTSIQEGLKNSDWATRKSACAALGDIASVGGAFFSAFKSSSIRTLESCRFDKVKPVRDSALQALHMWKRLPGNGTSEPSEAGSSIKENLYKDDYGDITSASESTLKDVTPKKFGCDSVKNKIPLSLRKASHNHVEKPQHSGADEWHVEVAVPKTRKIFMPEVRDEESEGSSVTKAFEKGAGTRSSHDVEYEYVHIDDKQECSSGSNLFPDNFQRKEVVGSHDVLDEASLGTPLGTSRRSAVEEISIEEQRYFSGMQDRRSLDSTVTDLSSQKLHSCCSQVAKEMLSVRKQLLDIENKQSNLLDLLKEFTSNIMDNLSMMQIKVSSLEGMVDRMSKELSHGGKFPDPATTKFMKRSPAVASPRLSTYTPRPSVDIPHRKSPLVPTKEVEVRGDRTLVKSRSSSFRNQNLDMWIDPAAKQGGYPVGKGIHQNSGQGTHGGQLRRNKDVFGRTATTNDKQNHLDAKNNLWRVVKGHLLGGDVDSAYVEALYSGDELVLFELVDTTGPVLENLSQKTANDLLATLASYFFEQTYVNSIIPWLQQVVELSSVHGPDYIVLPTNAKREFLSAFQEMIKGGYSTPAERKSLMQLAMMLNQIWGKNAPTVAYAKES</sequence>
<dbReference type="PANTHER" id="PTHR31355:SF22">
    <property type="entry name" value="TORTIFOLIA1-LIKE PROTEIN 2"/>
    <property type="match status" value="1"/>
</dbReference>
<dbReference type="InterPro" id="IPR016020">
    <property type="entry name" value="Transl_init_fac_sub12_N_euk"/>
</dbReference>
<dbReference type="InterPro" id="IPR000717">
    <property type="entry name" value="PCI_dom"/>
</dbReference>
<comment type="caution">
    <text evidence="7">The sequence shown here is derived from an EMBL/GenBank/DDBJ whole genome shotgun (WGS) entry which is preliminary data.</text>
</comment>
<dbReference type="Pfam" id="PF24714">
    <property type="entry name" value="TOR1L1_N"/>
    <property type="match status" value="1"/>
</dbReference>
<dbReference type="GO" id="GO:0005852">
    <property type="term" value="C:eukaryotic translation initiation factor 3 complex"/>
    <property type="evidence" value="ECO:0007669"/>
    <property type="project" value="UniProtKB-UniRule"/>
</dbReference>
<organism evidence="7 8">
    <name type="scientific">Solanum bulbocastanum</name>
    <name type="common">Wild potato</name>
    <dbReference type="NCBI Taxonomy" id="147425"/>
    <lineage>
        <taxon>Eukaryota</taxon>
        <taxon>Viridiplantae</taxon>
        <taxon>Streptophyta</taxon>
        <taxon>Embryophyta</taxon>
        <taxon>Tracheophyta</taxon>
        <taxon>Spermatophyta</taxon>
        <taxon>Magnoliopsida</taxon>
        <taxon>eudicotyledons</taxon>
        <taxon>Gunneridae</taxon>
        <taxon>Pentapetalae</taxon>
        <taxon>asterids</taxon>
        <taxon>lamiids</taxon>
        <taxon>Solanales</taxon>
        <taxon>Solanaceae</taxon>
        <taxon>Solanoideae</taxon>
        <taxon>Solaneae</taxon>
        <taxon>Solanum</taxon>
    </lineage>
</organism>
<dbReference type="PANTHER" id="PTHR31355">
    <property type="entry name" value="MICROTUBULE-ASSOCIATED PROTEIN TORTIFOLIA1"/>
    <property type="match status" value="1"/>
</dbReference>
<name>A0AAN8TDH7_SOLBU</name>
<evidence type="ECO:0000313" key="8">
    <source>
        <dbReference type="Proteomes" id="UP001371456"/>
    </source>
</evidence>
<feature type="domain" description="PCI" evidence="6">
    <location>
        <begin position="49"/>
        <end position="208"/>
    </location>
</feature>
<dbReference type="Gene3D" id="1.10.10.10">
    <property type="entry name" value="Winged helix-like DNA-binding domain superfamily/Winged helix DNA-binding domain"/>
    <property type="match status" value="1"/>
</dbReference>
<dbReference type="GO" id="GO:0033290">
    <property type="term" value="C:eukaryotic 48S preinitiation complex"/>
    <property type="evidence" value="ECO:0007669"/>
    <property type="project" value="UniProtKB-UniRule"/>
</dbReference>
<dbReference type="SUPFAM" id="SSF46785">
    <property type="entry name" value="Winged helix' DNA-binding domain"/>
    <property type="match status" value="1"/>
</dbReference>
<dbReference type="InterPro" id="IPR009374">
    <property type="entry name" value="eIF3k"/>
</dbReference>
<evidence type="ECO:0000256" key="2">
    <source>
        <dbReference type="ARBA" id="ARBA00022540"/>
    </source>
</evidence>
<comment type="similarity">
    <text evidence="4">Belongs to the eIF-3 subunit K family.</text>
</comment>
<dbReference type="GO" id="GO:0001732">
    <property type="term" value="P:formation of cytoplasmic translation initiation complex"/>
    <property type="evidence" value="ECO:0007669"/>
    <property type="project" value="UniProtKB-UniRule"/>
</dbReference>
<keyword evidence="2 4" id="KW-0396">Initiation factor</keyword>
<dbReference type="Gene3D" id="1.25.40.250">
    <property type="entry name" value="ARM repeat, domain 1"/>
    <property type="match status" value="1"/>
</dbReference>